<feature type="domain" description="F-box" evidence="2">
    <location>
        <begin position="25"/>
        <end position="61"/>
    </location>
</feature>
<dbReference type="AlphaFoldDB" id="A0A0E0IJB2"/>
<dbReference type="PANTHER" id="PTHR35545">
    <property type="entry name" value="F-BOX DOMAIN-CONTAINING PROTEIN"/>
    <property type="match status" value="1"/>
</dbReference>
<dbReference type="OMA" id="ANDVACI"/>
<evidence type="ECO:0000259" key="2">
    <source>
        <dbReference type="PROSITE" id="PS50181"/>
    </source>
</evidence>
<name>A0A0E0IJB2_ORYNI</name>
<dbReference type="Pfam" id="PF00646">
    <property type="entry name" value="F-box"/>
    <property type="match status" value="1"/>
</dbReference>
<evidence type="ECO:0000313" key="4">
    <source>
        <dbReference type="Proteomes" id="UP000006591"/>
    </source>
</evidence>
<dbReference type="Gene3D" id="1.20.1280.50">
    <property type="match status" value="1"/>
</dbReference>
<dbReference type="EnsemblPlants" id="ONIVA09G09210.1">
    <property type="protein sequence ID" value="ONIVA09G09210.1"/>
    <property type="gene ID" value="ONIVA09G09210"/>
</dbReference>
<reference evidence="3" key="2">
    <citation type="submission" date="2018-04" db="EMBL/GenBank/DDBJ databases">
        <title>OnivRS2 (Oryza nivara Reference Sequence Version 2).</title>
        <authorList>
            <person name="Zhang J."/>
            <person name="Kudrna D."/>
            <person name="Lee S."/>
            <person name="Talag J."/>
            <person name="Rajasekar S."/>
            <person name="Welchert J."/>
            <person name="Hsing Y.-I."/>
            <person name="Wing R.A."/>
        </authorList>
    </citation>
    <scope>NUCLEOTIDE SEQUENCE [LARGE SCALE GENOMIC DNA]</scope>
    <source>
        <strain evidence="3">SL10</strain>
    </source>
</reference>
<dbReference type="Proteomes" id="UP000006591">
    <property type="component" value="Chromosome 9"/>
</dbReference>
<dbReference type="Gramene" id="ONIVA09G09210.1">
    <property type="protein sequence ID" value="ONIVA09G09210.1"/>
    <property type="gene ID" value="ONIVA09G09210"/>
</dbReference>
<feature type="region of interest" description="Disordered" evidence="1">
    <location>
        <begin position="79"/>
        <end position="102"/>
    </location>
</feature>
<dbReference type="InterPro" id="IPR001810">
    <property type="entry name" value="F-box_dom"/>
</dbReference>
<feature type="compositionally biased region" description="Basic residues" evidence="1">
    <location>
        <begin position="1"/>
        <end position="13"/>
    </location>
</feature>
<proteinExistence type="predicted"/>
<dbReference type="STRING" id="4536.A0A0E0IJB2"/>
<organism evidence="3">
    <name type="scientific">Oryza nivara</name>
    <name type="common">Indian wild rice</name>
    <name type="synonym">Oryza sativa f. spontanea</name>
    <dbReference type="NCBI Taxonomy" id="4536"/>
    <lineage>
        <taxon>Eukaryota</taxon>
        <taxon>Viridiplantae</taxon>
        <taxon>Streptophyta</taxon>
        <taxon>Embryophyta</taxon>
        <taxon>Tracheophyta</taxon>
        <taxon>Spermatophyta</taxon>
        <taxon>Magnoliopsida</taxon>
        <taxon>Liliopsida</taxon>
        <taxon>Poales</taxon>
        <taxon>Poaceae</taxon>
        <taxon>BOP clade</taxon>
        <taxon>Oryzoideae</taxon>
        <taxon>Oryzeae</taxon>
        <taxon>Oryzinae</taxon>
        <taxon>Oryza</taxon>
    </lineage>
</organism>
<evidence type="ECO:0000313" key="3">
    <source>
        <dbReference type="EnsemblPlants" id="ONIVA09G09210.1"/>
    </source>
</evidence>
<evidence type="ECO:0000256" key="1">
    <source>
        <dbReference type="SAM" id="MobiDB-lite"/>
    </source>
</evidence>
<accession>A0A0E0IJB2</accession>
<protein>
    <recommendedName>
        <fullName evidence="2">F-box domain-containing protein</fullName>
    </recommendedName>
</protein>
<sequence length="442" mass="50672">MAVRPRRRRRRSAPPRPASSRGEGDDRLSELPDELLLIVMRGLDTRSALGAAALSRRWARLPRELPALDFHVSDALQRGAGLPPARRRVPRPPRRAPRRRRRVEARGIPGAVRAPRHAGPGRAHHRLPRRRRVSRLGVEFFATNDAHRIGCVHRLINTAVGSWGVEELEVAIKPAPWRRRKAGLPVVGADMPPLRLTKLTLRNCPPRRRRCRSRSPFSSWRTCRGFRLRPPLLLSGFPHLKKLHLKNCHCRDPALVVDAPPPSSSSAVVPIQLNHAAVLEDLACVHDANPVVVLFRDVPRLRRVHLSFSLDSGTADDAQHPLPGPDKYKLDWHVRSEQMASLVLRFTGPERWILPWRVGTRLRSLRRLLVADGSPTWDVSWPRRPWSPCTRARRLRRVELLRHGEVRYDGLWEWEVVRRRPQEGGGGERRHWSRMEEIGIKR</sequence>
<dbReference type="InterPro" id="IPR036047">
    <property type="entry name" value="F-box-like_dom_sf"/>
</dbReference>
<dbReference type="PROSITE" id="PS50181">
    <property type="entry name" value="FBOX"/>
    <property type="match status" value="1"/>
</dbReference>
<feature type="compositionally biased region" description="Basic residues" evidence="1">
    <location>
        <begin position="85"/>
        <end position="102"/>
    </location>
</feature>
<dbReference type="HOGENOM" id="CLU_042356_0_0_1"/>
<dbReference type="PANTHER" id="PTHR35545:SF26">
    <property type="entry name" value="F-BOX DOMAIN-CONTAINING PROTEIN"/>
    <property type="match status" value="1"/>
</dbReference>
<keyword evidence="4" id="KW-1185">Reference proteome</keyword>
<dbReference type="SUPFAM" id="SSF81383">
    <property type="entry name" value="F-box domain"/>
    <property type="match status" value="1"/>
</dbReference>
<feature type="region of interest" description="Disordered" evidence="1">
    <location>
        <begin position="1"/>
        <end position="27"/>
    </location>
</feature>
<reference evidence="3" key="1">
    <citation type="submission" date="2015-04" db="UniProtKB">
        <authorList>
            <consortium name="EnsemblPlants"/>
        </authorList>
    </citation>
    <scope>IDENTIFICATION</scope>
    <source>
        <strain evidence="3">SL10</strain>
    </source>
</reference>